<dbReference type="InterPro" id="IPR036028">
    <property type="entry name" value="SH3-like_dom_sf"/>
</dbReference>
<evidence type="ECO:0000313" key="5">
    <source>
        <dbReference type="Proteomes" id="UP000095287"/>
    </source>
</evidence>
<dbReference type="WBParaSite" id="L893_g7583.t1">
    <property type="protein sequence ID" value="L893_g7583.t1"/>
    <property type="gene ID" value="L893_g7583"/>
</dbReference>
<feature type="compositionally biased region" description="Basic and acidic residues" evidence="3">
    <location>
        <begin position="166"/>
        <end position="177"/>
    </location>
</feature>
<dbReference type="AlphaFoldDB" id="A0A1I8AMS2"/>
<sequence length="280" mass="31179">METRKEEQQARVLYKYVARQCDELDLLEVGEIITVTKKECGDAGWFEGELQGKRGLFPSNYVELIEVEAPCETPPPPPQRKFVTADKTSKSTSSVPNCLSFKSPSPHTVNFKNAHAIITNQLKASFPGTEPPKCLLKPVPPEMFLENHDNGAPPASQVSQLVIEAEKRSADTQKSPDLRTAPNSVSYRANKIKRHDSRSEGYEALDELPLPQKKKAPPKVSPKSRQSAHVPSAFVLKPVSSVAECEYVTRSKYDELMKIVEQLSNRVVTLELAILNKNLN</sequence>
<dbReference type="PANTHER" id="PTHR14167:SF92">
    <property type="entry name" value="CIN85 AND CD2AP RELATED, ISOFORM J"/>
    <property type="match status" value="1"/>
</dbReference>
<evidence type="ECO:0000256" key="2">
    <source>
        <dbReference type="PROSITE-ProRule" id="PRU00192"/>
    </source>
</evidence>
<dbReference type="Pfam" id="PF14604">
    <property type="entry name" value="SH3_9"/>
    <property type="match status" value="1"/>
</dbReference>
<dbReference type="Gene3D" id="2.30.30.40">
    <property type="entry name" value="SH3 Domains"/>
    <property type="match status" value="1"/>
</dbReference>
<proteinExistence type="predicted"/>
<keyword evidence="1 2" id="KW-0728">SH3 domain</keyword>
<organism evidence="5 6">
    <name type="scientific">Steinernema glaseri</name>
    <dbReference type="NCBI Taxonomy" id="37863"/>
    <lineage>
        <taxon>Eukaryota</taxon>
        <taxon>Metazoa</taxon>
        <taxon>Ecdysozoa</taxon>
        <taxon>Nematoda</taxon>
        <taxon>Chromadorea</taxon>
        <taxon>Rhabditida</taxon>
        <taxon>Tylenchina</taxon>
        <taxon>Panagrolaimomorpha</taxon>
        <taxon>Strongyloidoidea</taxon>
        <taxon>Steinernematidae</taxon>
        <taxon>Steinernema</taxon>
    </lineage>
</organism>
<name>A0A1I8AMS2_9BILA</name>
<evidence type="ECO:0000313" key="6">
    <source>
        <dbReference type="WBParaSite" id="L893_g7583.t1"/>
    </source>
</evidence>
<accession>A0A1I8AMS2</accession>
<keyword evidence="5" id="KW-1185">Reference proteome</keyword>
<dbReference type="SMART" id="SM00326">
    <property type="entry name" value="SH3"/>
    <property type="match status" value="1"/>
</dbReference>
<dbReference type="GO" id="GO:0007015">
    <property type="term" value="P:actin filament organization"/>
    <property type="evidence" value="ECO:0007669"/>
    <property type="project" value="TreeGrafter"/>
</dbReference>
<evidence type="ECO:0000256" key="1">
    <source>
        <dbReference type="ARBA" id="ARBA00022443"/>
    </source>
</evidence>
<reference evidence="6" key="1">
    <citation type="submission" date="2016-11" db="UniProtKB">
        <authorList>
            <consortium name="WormBaseParasite"/>
        </authorList>
    </citation>
    <scope>IDENTIFICATION</scope>
</reference>
<dbReference type="PANTHER" id="PTHR14167">
    <property type="entry name" value="SH3 DOMAIN-CONTAINING"/>
    <property type="match status" value="1"/>
</dbReference>
<dbReference type="PROSITE" id="PS50002">
    <property type="entry name" value="SH3"/>
    <property type="match status" value="1"/>
</dbReference>
<dbReference type="InterPro" id="IPR050384">
    <property type="entry name" value="Endophilin_SH3RF"/>
</dbReference>
<dbReference type="Proteomes" id="UP000095287">
    <property type="component" value="Unplaced"/>
</dbReference>
<protein>
    <submittedName>
        <fullName evidence="6">SH3 domain-containing protein</fullName>
    </submittedName>
</protein>
<dbReference type="SUPFAM" id="SSF50044">
    <property type="entry name" value="SH3-domain"/>
    <property type="match status" value="1"/>
</dbReference>
<dbReference type="InterPro" id="IPR001452">
    <property type="entry name" value="SH3_domain"/>
</dbReference>
<evidence type="ECO:0000259" key="4">
    <source>
        <dbReference type="PROSITE" id="PS50002"/>
    </source>
</evidence>
<dbReference type="GO" id="GO:0016477">
    <property type="term" value="P:cell migration"/>
    <property type="evidence" value="ECO:0007669"/>
    <property type="project" value="TreeGrafter"/>
</dbReference>
<evidence type="ECO:0000256" key="3">
    <source>
        <dbReference type="SAM" id="MobiDB-lite"/>
    </source>
</evidence>
<feature type="region of interest" description="Disordered" evidence="3">
    <location>
        <begin position="166"/>
        <end position="229"/>
    </location>
</feature>
<feature type="domain" description="SH3" evidence="4">
    <location>
        <begin position="5"/>
        <end position="67"/>
    </location>
</feature>